<name>A0A2N5GID9_9BACI</name>
<comment type="caution">
    <text evidence="9">The sequence shown here is derived from an EMBL/GenBank/DDBJ whole genome shotgun (WGS) entry which is preliminary data.</text>
</comment>
<evidence type="ECO:0000313" key="10">
    <source>
        <dbReference type="EMBL" id="PLR89111.1"/>
    </source>
</evidence>
<evidence type="ECO:0000256" key="8">
    <source>
        <dbReference type="SAM" id="Phobius"/>
    </source>
</evidence>
<dbReference type="Proteomes" id="UP000235114">
    <property type="component" value="Unassembled WGS sequence"/>
</dbReference>
<dbReference type="PANTHER" id="PTHR34975">
    <property type="entry name" value="SPORE GERMINATION PROTEIN A2"/>
    <property type="match status" value="1"/>
</dbReference>
<feature type="transmembrane region" description="Helical" evidence="8">
    <location>
        <begin position="121"/>
        <end position="138"/>
    </location>
</feature>
<evidence type="ECO:0000313" key="12">
    <source>
        <dbReference type="Proteomes" id="UP000235114"/>
    </source>
</evidence>
<dbReference type="Pfam" id="PF03845">
    <property type="entry name" value="Spore_permease"/>
    <property type="match status" value="1"/>
</dbReference>
<feature type="transmembrane region" description="Helical" evidence="8">
    <location>
        <begin position="147"/>
        <end position="167"/>
    </location>
</feature>
<evidence type="ECO:0000256" key="3">
    <source>
        <dbReference type="ARBA" id="ARBA00022448"/>
    </source>
</evidence>
<feature type="transmembrane region" description="Helical" evidence="8">
    <location>
        <begin position="217"/>
        <end position="242"/>
    </location>
</feature>
<evidence type="ECO:0000256" key="6">
    <source>
        <dbReference type="ARBA" id="ARBA00022989"/>
    </source>
</evidence>
<dbReference type="Proteomes" id="UP000234951">
    <property type="component" value="Unassembled WGS sequence"/>
</dbReference>
<dbReference type="NCBIfam" id="TIGR00912">
    <property type="entry name" value="2A0309"/>
    <property type="match status" value="1"/>
</dbReference>
<feature type="transmembrane region" description="Helical" evidence="8">
    <location>
        <begin position="40"/>
        <end position="61"/>
    </location>
</feature>
<dbReference type="GO" id="GO:0009847">
    <property type="term" value="P:spore germination"/>
    <property type="evidence" value="ECO:0007669"/>
    <property type="project" value="InterPro"/>
</dbReference>
<evidence type="ECO:0000256" key="2">
    <source>
        <dbReference type="ARBA" id="ARBA00007998"/>
    </source>
</evidence>
<organism evidence="9 11">
    <name type="scientific">Bacillus canaveralius</name>
    <dbReference type="NCBI Taxonomy" id="1403243"/>
    <lineage>
        <taxon>Bacteria</taxon>
        <taxon>Bacillati</taxon>
        <taxon>Bacillota</taxon>
        <taxon>Bacilli</taxon>
        <taxon>Bacillales</taxon>
        <taxon>Bacillaceae</taxon>
        <taxon>Bacillus</taxon>
    </lineage>
</organism>
<comment type="subcellular location">
    <subcellularLocation>
        <location evidence="1">Membrane</location>
        <topology evidence="1">Multi-pass membrane protein</topology>
    </subcellularLocation>
</comment>
<evidence type="ECO:0000256" key="7">
    <source>
        <dbReference type="ARBA" id="ARBA00023136"/>
    </source>
</evidence>
<dbReference type="PANTHER" id="PTHR34975:SF2">
    <property type="entry name" value="SPORE GERMINATION PROTEIN A2"/>
    <property type="match status" value="1"/>
</dbReference>
<dbReference type="EMBL" id="PGVD01000086">
    <property type="protein sequence ID" value="PLR89111.1"/>
    <property type="molecule type" value="Genomic_DNA"/>
</dbReference>
<protein>
    <submittedName>
        <fullName evidence="9">Spore gernimation protein</fullName>
    </submittedName>
</protein>
<feature type="transmembrane region" description="Helical" evidence="8">
    <location>
        <begin position="12"/>
        <end position="34"/>
    </location>
</feature>
<evidence type="ECO:0000256" key="4">
    <source>
        <dbReference type="ARBA" id="ARBA00022544"/>
    </source>
</evidence>
<reference evidence="9 11" key="1">
    <citation type="submission" date="2017-11" db="EMBL/GenBank/DDBJ databases">
        <title>Comparitive Functional Genomics of Dry Heat Resistant strains isolated from the Viking Spacecraft.</title>
        <authorList>
            <person name="Seuylemezian A."/>
            <person name="Cooper K."/>
            <person name="Vaishampayan P."/>
        </authorList>
    </citation>
    <scope>NUCLEOTIDE SEQUENCE [LARGE SCALE GENOMIC DNA]</scope>
    <source>
        <strain evidence="9 11">M4.6</strain>
    </source>
</reference>
<keyword evidence="6 8" id="KW-1133">Transmembrane helix</keyword>
<comment type="similarity">
    <text evidence="2">Belongs to the amino acid-polyamine-organocation (APC) superfamily. Spore germination protein (SGP) (TC 2.A.3.9) family.</text>
</comment>
<reference evidence="10 12" key="2">
    <citation type="submission" date="2017-12" db="EMBL/GenBank/DDBJ databases">
        <title>Comparative Functional Genomics of Dry Heat Resistant strains isolated from the Viking Spacecraft.</title>
        <authorList>
            <person name="Seuylemezian A."/>
            <person name="Cooper K."/>
            <person name="Vaishampayan P."/>
        </authorList>
    </citation>
    <scope>NUCLEOTIDE SEQUENCE [LARGE SCALE GENOMIC DNA]</scope>
    <source>
        <strain evidence="10 12">ATCC 29669</strain>
    </source>
</reference>
<dbReference type="InterPro" id="IPR004761">
    <property type="entry name" value="Spore_GerAB"/>
</dbReference>
<keyword evidence="4" id="KW-0309">Germination</keyword>
<feature type="transmembrane region" description="Helical" evidence="8">
    <location>
        <begin position="273"/>
        <end position="295"/>
    </location>
</feature>
<dbReference type="OrthoDB" id="2078716at2"/>
<keyword evidence="3" id="KW-0813">Transport</keyword>
<evidence type="ECO:0000256" key="5">
    <source>
        <dbReference type="ARBA" id="ARBA00022692"/>
    </source>
</evidence>
<sequence>MLEKGKISVSQFTVLMILFMLGPAILFSPSVLAAEAKQDAWMAAALGGGIGLLFVWLYTTIGNRFPGMTLVEYCEEILGKWLGKIVALLYFSFFFILAALLLRNIGDFVTVQIMPETPIEVIHIMFLSVVIMGTRLGLEPIARAGEILMPWTIIFFLIVVFSIIPQIDFQKIQPVFEEGIKPVIRGSLSVVAFPYLETVIMLMLYPFVNSINKVRKAFLTGSLIGGIVIIIITALCILVLGADYTARNLYPSFVLARKIDIANFLQRIEAIVAGMWFITIFFKLTICFYASVLGLAQTLNLKEYRPLTLPLGMILVVLSIIISPNMVYFQTLLAKTWFPFTLTYGFFLPLLLLVVAIFRKKYLKEPIDKAEG</sequence>
<gene>
    <name evidence="9" type="ORF">CU635_17575</name>
    <name evidence="10" type="ORF">CVD25_21725</name>
</gene>
<evidence type="ECO:0000313" key="11">
    <source>
        <dbReference type="Proteomes" id="UP000234951"/>
    </source>
</evidence>
<feature type="transmembrane region" description="Helical" evidence="8">
    <location>
        <begin position="187"/>
        <end position="205"/>
    </location>
</feature>
<proteinExistence type="inferred from homology"/>
<evidence type="ECO:0000256" key="1">
    <source>
        <dbReference type="ARBA" id="ARBA00004141"/>
    </source>
</evidence>
<keyword evidence="12" id="KW-1185">Reference proteome</keyword>
<dbReference type="GO" id="GO:0016020">
    <property type="term" value="C:membrane"/>
    <property type="evidence" value="ECO:0007669"/>
    <property type="project" value="UniProtKB-SubCell"/>
</dbReference>
<dbReference type="RefSeq" id="WP_101578686.1">
    <property type="nucleotide sequence ID" value="NZ_PGVA01000045.1"/>
</dbReference>
<feature type="transmembrane region" description="Helical" evidence="8">
    <location>
        <begin position="307"/>
        <end position="331"/>
    </location>
</feature>
<evidence type="ECO:0000313" key="9">
    <source>
        <dbReference type="EMBL" id="PLR80694.1"/>
    </source>
</evidence>
<dbReference type="AlphaFoldDB" id="A0A2N5GID9"/>
<feature type="transmembrane region" description="Helical" evidence="8">
    <location>
        <begin position="81"/>
        <end position="101"/>
    </location>
</feature>
<feature type="transmembrane region" description="Helical" evidence="8">
    <location>
        <begin position="337"/>
        <end position="358"/>
    </location>
</feature>
<dbReference type="EMBL" id="PGVA01000045">
    <property type="protein sequence ID" value="PLR80694.1"/>
    <property type="molecule type" value="Genomic_DNA"/>
</dbReference>
<keyword evidence="7 8" id="KW-0472">Membrane</keyword>
<accession>A0A2N5GID9</accession>
<keyword evidence="5 8" id="KW-0812">Transmembrane</keyword>
<dbReference type="Gene3D" id="1.20.1740.10">
    <property type="entry name" value="Amino acid/polyamine transporter I"/>
    <property type="match status" value="1"/>
</dbReference>